<organism evidence="1 2">
    <name type="scientific">Thiocystis violascens (strain ATCC 17096 / DSM 198 / 6111)</name>
    <name type="common">Chromatium violascens</name>
    <dbReference type="NCBI Taxonomy" id="765911"/>
    <lineage>
        <taxon>Bacteria</taxon>
        <taxon>Pseudomonadati</taxon>
        <taxon>Pseudomonadota</taxon>
        <taxon>Gammaproteobacteria</taxon>
        <taxon>Chromatiales</taxon>
        <taxon>Chromatiaceae</taxon>
        <taxon>Thiocystis</taxon>
    </lineage>
</organism>
<evidence type="ECO:0000313" key="2">
    <source>
        <dbReference type="Proteomes" id="UP000006062"/>
    </source>
</evidence>
<gene>
    <name evidence="1" type="ordered locus">Thivi_3731</name>
</gene>
<reference evidence="1 2" key="1">
    <citation type="submission" date="2012-06" db="EMBL/GenBank/DDBJ databases">
        <title>Complete sequence of Thiocystis violascens DSM 198.</title>
        <authorList>
            <consortium name="US DOE Joint Genome Institute"/>
            <person name="Lucas S."/>
            <person name="Han J."/>
            <person name="Lapidus A."/>
            <person name="Cheng J.-F."/>
            <person name="Goodwin L."/>
            <person name="Pitluck S."/>
            <person name="Peters L."/>
            <person name="Ovchinnikova G."/>
            <person name="Teshima H."/>
            <person name="Detter J.C."/>
            <person name="Han C."/>
            <person name="Tapia R."/>
            <person name="Land M."/>
            <person name="Hauser L."/>
            <person name="Kyrpides N."/>
            <person name="Ivanova N."/>
            <person name="Pagani I."/>
            <person name="Vogl K."/>
            <person name="Liu Z."/>
            <person name="Frigaard N.-U."/>
            <person name="Bryant D."/>
            <person name="Woyke T."/>
        </authorList>
    </citation>
    <scope>NUCLEOTIDE SEQUENCE [LARGE SCALE GENOMIC DNA]</scope>
    <source>
        <strain evidence="2">ATCC 17096 / DSM 198 / 6111</strain>
    </source>
</reference>
<sequence length="90" mass="10468">MNMIANRAELNAILQTTATIAANRMFYACEHMRCRLDNTLNHCHRKALGARHDLTLSWESSLRYRRILRWSSDHAQRSAFLISSHLSKGR</sequence>
<dbReference type="EMBL" id="CP003154">
    <property type="protein sequence ID" value="AFL75577.1"/>
    <property type="molecule type" value="Genomic_DNA"/>
</dbReference>
<dbReference type="Proteomes" id="UP000006062">
    <property type="component" value="Chromosome"/>
</dbReference>
<evidence type="ECO:0000313" key="1">
    <source>
        <dbReference type="EMBL" id="AFL75577.1"/>
    </source>
</evidence>
<proteinExistence type="predicted"/>
<accession>I3YF09</accession>
<dbReference type="RefSeq" id="WP_014779970.1">
    <property type="nucleotide sequence ID" value="NC_018012.1"/>
</dbReference>
<dbReference type="KEGG" id="tvi:Thivi_3731"/>
<keyword evidence="2" id="KW-1185">Reference proteome</keyword>
<dbReference type="AlphaFoldDB" id="I3YF09"/>
<name>I3YF09_THIV6</name>
<dbReference type="STRING" id="765911.Thivi_3731"/>
<protein>
    <submittedName>
        <fullName evidence="1">Uncharacterized protein</fullName>
    </submittedName>
</protein>
<dbReference type="HOGENOM" id="CLU_2439876_0_0_6"/>